<dbReference type="Gramene" id="OB04G16110.1">
    <property type="protein sequence ID" value="OB04G16110.1"/>
    <property type="gene ID" value="OB04G16110"/>
</dbReference>
<dbReference type="InterPro" id="IPR056673">
    <property type="entry name" value="DUF7771"/>
</dbReference>
<dbReference type="OMA" id="CSFGWPC"/>
<dbReference type="HOGENOM" id="CLU_1121583_0_0_1"/>
<evidence type="ECO:0000313" key="4">
    <source>
        <dbReference type="Proteomes" id="UP000006038"/>
    </source>
</evidence>
<name>J3LWT6_ORYBR</name>
<proteinExistence type="predicted"/>
<dbReference type="Proteomes" id="UP000006038">
    <property type="component" value="Chromosome 4"/>
</dbReference>
<dbReference type="AlphaFoldDB" id="J3LWT6"/>
<dbReference type="GeneID" id="102719580"/>
<feature type="domain" description="DUF7771" evidence="2">
    <location>
        <begin position="124"/>
        <end position="223"/>
    </location>
</feature>
<reference evidence="3" key="2">
    <citation type="submission" date="2013-04" db="UniProtKB">
        <authorList>
            <consortium name="EnsemblPlants"/>
        </authorList>
    </citation>
    <scope>IDENTIFICATION</scope>
</reference>
<protein>
    <recommendedName>
        <fullName evidence="2">DUF7771 domain-containing protein</fullName>
    </recommendedName>
</protein>
<evidence type="ECO:0000256" key="1">
    <source>
        <dbReference type="SAM" id="MobiDB-lite"/>
    </source>
</evidence>
<accession>J3LWT6</accession>
<organism evidence="3">
    <name type="scientific">Oryza brachyantha</name>
    <name type="common">malo sina</name>
    <dbReference type="NCBI Taxonomy" id="4533"/>
    <lineage>
        <taxon>Eukaryota</taxon>
        <taxon>Viridiplantae</taxon>
        <taxon>Streptophyta</taxon>
        <taxon>Embryophyta</taxon>
        <taxon>Tracheophyta</taxon>
        <taxon>Spermatophyta</taxon>
        <taxon>Magnoliopsida</taxon>
        <taxon>Liliopsida</taxon>
        <taxon>Poales</taxon>
        <taxon>Poaceae</taxon>
        <taxon>BOP clade</taxon>
        <taxon>Oryzoideae</taxon>
        <taxon>Oryzeae</taxon>
        <taxon>Oryzinae</taxon>
        <taxon>Oryza</taxon>
    </lineage>
</organism>
<sequence length="236" mass="25468">MARDGANSLKAVKKVSLVAAIVAAAILSDTACGAGRTVWSPRRRSPSPPRSGRRGPAVELPPVCSFGWPCDPEPEEGNSTVVFSCDVENRMGDTIYLQCDGDFWAFAVGSGETVRHRLYDDRSKVSCAWAFDGNYKSGVAAWDPNWPEASSCRVDAAAAGRQDCRLLFENREAVLLTAPGGRPVLGGLQLCIDKPTPWYARAPWADSCAAYPNTTTRPYVGTVQPSWMAALLSMDH</sequence>
<dbReference type="PANTHER" id="PTHR36487">
    <property type="entry name" value="OS09G0296500 PROTEIN-RELATED"/>
    <property type="match status" value="1"/>
</dbReference>
<dbReference type="Pfam" id="PF24974">
    <property type="entry name" value="DUF7771"/>
    <property type="match status" value="1"/>
</dbReference>
<evidence type="ECO:0000313" key="3">
    <source>
        <dbReference type="EnsemblPlants" id="OB04G16110.1"/>
    </source>
</evidence>
<reference evidence="3" key="1">
    <citation type="journal article" date="2013" name="Nat. Commun.">
        <title>Whole-genome sequencing of Oryza brachyantha reveals mechanisms underlying Oryza genome evolution.</title>
        <authorList>
            <person name="Chen J."/>
            <person name="Huang Q."/>
            <person name="Gao D."/>
            <person name="Wang J."/>
            <person name="Lang Y."/>
            <person name="Liu T."/>
            <person name="Li B."/>
            <person name="Bai Z."/>
            <person name="Luis Goicoechea J."/>
            <person name="Liang C."/>
            <person name="Chen C."/>
            <person name="Zhang W."/>
            <person name="Sun S."/>
            <person name="Liao Y."/>
            <person name="Zhang X."/>
            <person name="Yang L."/>
            <person name="Song C."/>
            <person name="Wang M."/>
            <person name="Shi J."/>
            <person name="Liu G."/>
            <person name="Liu J."/>
            <person name="Zhou H."/>
            <person name="Zhou W."/>
            <person name="Yu Q."/>
            <person name="An N."/>
            <person name="Chen Y."/>
            <person name="Cai Q."/>
            <person name="Wang B."/>
            <person name="Liu B."/>
            <person name="Min J."/>
            <person name="Huang Y."/>
            <person name="Wu H."/>
            <person name="Li Z."/>
            <person name="Zhang Y."/>
            <person name="Yin Y."/>
            <person name="Song W."/>
            <person name="Jiang J."/>
            <person name="Jackson S.A."/>
            <person name="Wing R.A."/>
            <person name="Wang J."/>
            <person name="Chen M."/>
        </authorList>
    </citation>
    <scope>NUCLEOTIDE SEQUENCE [LARGE SCALE GENOMIC DNA]</scope>
    <source>
        <strain evidence="3">cv. IRGC 101232</strain>
    </source>
</reference>
<evidence type="ECO:0000259" key="2">
    <source>
        <dbReference type="Pfam" id="PF24974"/>
    </source>
</evidence>
<dbReference type="KEGG" id="obr:102719580"/>
<dbReference type="EnsemblPlants" id="OB04G16110.1">
    <property type="protein sequence ID" value="OB04G16110.1"/>
    <property type="gene ID" value="OB04G16110"/>
</dbReference>
<dbReference type="OrthoDB" id="632341at2759"/>
<keyword evidence="4" id="KW-1185">Reference proteome</keyword>
<feature type="region of interest" description="Disordered" evidence="1">
    <location>
        <begin position="37"/>
        <end position="56"/>
    </location>
</feature>
<dbReference type="PANTHER" id="PTHR36487:SF2">
    <property type="entry name" value="B1159F04.1 PROTEIN"/>
    <property type="match status" value="1"/>
</dbReference>